<keyword evidence="1" id="KW-0812">Transmembrane</keyword>
<reference evidence="3" key="1">
    <citation type="journal article" date="2019" name="Int. J. Syst. Evol. Microbiol.">
        <title>The Global Catalogue of Microorganisms (GCM) 10K type strain sequencing project: providing services to taxonomists for standard genome sequencing and annotation.</title>
        <authorList>
            <consortium name="The Broad Institute Genomics Platform"/>
            <consortium name="The Broad Institute Genome Sequencing Center for Infectious Disease"/>
            <person name="Wu L."/>
            <person name="Ma J."/>
        </authorList>
    </citation>
    <scope>NUCLEOTIDE SEQUENCE [LARGE SCALE GENOMIC DNA]</scope>
    <source>
        <strain evidence="3">JCM 1405</strain>
    </source>
</reference>
<name>A0ABP3TZL8_9CLOT</name>
<dbReference type="Proteomes" id="UP001500339">
    <property type="component" value="Unassembled WGS sequence"/>
</dbReference>
<evidence type="ECO:0000313" key="3">
    <source>
        <dbReference type="Proteomes" id="UP001500339"/>
    </source>
</evidence>
<keyword evidence="1" id="KW-0472">Membrane</keyword>
<comment type="caution">
    <text evidence="2">The sequence shown here is derived from an EMBL/GenBank/DDBJ whole genome shotgun (WGS) entry which is preliminary data.</text>
</comment>
<keyword evidence="1" id="KW-1133">Transmembrane helix</keyword>
<dbReference type="EMBL" id="BAAACF010000001">
    <property type="protein sequence ID" value="GAA0719993.1"/>
    <property type="molecule type" value="Genomic_DNA"/>
</dbReference>
<proteinExistence type="predicted"/>
<sequence length="74" mass="8590">MNFKNRIKWGILGFLSAIAFILLFASIFGSDPLTLIKDKFIIGTIIEPYFKFLCLLIFLIMLAYIIHKKNKDYA</sequence>
<organism evidence="2 3">
    <name type="scientific">Clostridium malenominatum</name>
    <dbReference type="NCBI Taxonomy" id="1539"/>
    <lineage>
        <taxon>Bacteria</taxon>
        <taxon>Bacillati</taxon>
        <taxon>Bacillota</taxon>
        <taxon>Clostridia</taxon>
        <taxon>Eubacteriales</taxon>
        <taxon>Clostridiaceae</taxon>
        <taxon>Clostridium</taxon>
    </lineage>
</organism>
<protein>
    <submittedName>
        <fullName evidence="2">Uncharacterized protein</fullName>
    </submittedName>
</protein>
<accession>A0ABP3TZL8</accession>
<evidence type="ECO:0000313" key="2">
    <source>
        <dbReference type="EMBL" id="GAA0719993.1"/>
    </source>
</evidence>
<feature type="transmembrane region" description="Helical" evidence="1">
    <location>
        <begin position="49"/>
        <end position="66"/>
    </location>
</feature>
<feature type="transmembrane region" description="Helical" evidence="1">
    <location>
        <begin position="9"/>
        <end position="29"/>
    </location>
</feature>
<keyword evidence="3" id="KW-1185">Reference proteome</keyword>
<gene>
    <name evidence="2" type="ORF">GCM10008905_08710</name>
</gene>
<dbReference type="RefSeq" id="WP_343767066.1">
    <property type="nucleotide sequence ID" value="NZ_BAAACF010000001.1"/>
</dbReference>
<evidence type="ECO:0000256" key="1">
    <source>
        <dbReference type="SAM" id="Phobius"/>
    </source>
</evidence>